<evidence type="ECO:0000259" key="3">
    <source>
        <dbReference type="SMART" id="SM01360"/>
    </source>
</evidence>
<dbReference type="InterPro" id="IPR051802">
    <property type="entry name" value="YfhM-like"/>
</dbReference>
<organism evidence="4 5">
    <name type="scientific">Stieleria varia</name>
    <dbReference type="NCBI Taxonomy" id="2528005"/>
    <lineage>
        <taxon>Bacteria</taxon>
        <taxon>Pseudomonadati</taxon>
        <taxon>Planctomycetota</taxon>
        <taxon>Planctomycetia</taxon>
        <taxon>Pirellulales</taxon>
        <taxon>Pirellulaceae</taxon>
        <taxon>Stieleria</taxon>
    </lineage>
</organism>
<keyword evidence="2" id="KW-0732">Signal</keyword>
<dbReference type="InterPro" id="IPR008969">
    <property type="entry name" value="CarboxyPept-like_regulatory"/>
</dbReference>
<dbReference type="Gene3D" id="1.50.10.20">
    <property type="match status" value="1"/>
</dbReference>
<name>A0A5C6B684_9BACT</name>
<evidence type="ECO:0000256" key="1">
    <source>
        <dbReference type="ARBA" id="ARBA00010556"/>
    </source>
</evidence>
<proteinExistence type="inferred from homology"/>
<accession>A0A5C6B684</accession>
<dbReference type="SMART" id="SM01419">
    <property type="entry name" value="Thiol-ester_cl"/>
    <property type="match status" value="1"/>
</dbReference>
<dbReference type="Proteomes" id="UP000320176">
    <property type="component" value="Unassembled WGS sequence"/>
</dbReference>
<dbReference type="EMBL" id="SJPN01000001">
    <property type="protein sequence ID" value="TWU07563.1"/>
    <property type="molecule type" value="Genomic_DNA"/>
</dbReference>
<protein>
    <submittedName>
        <fullName evidence="4">MG2 domain protein</fullName>
    </submittedName>
</protein>
<dbReference type="InterPro" id="IPR011625">
    <property type="entry name" value="A2M_N_BRD"/>
</dbReference>
<dbReference type="RefSeq" id="WP_146517772.1">
    <property type="nucleotide sequence ID" value="NZ_CP151726.1"/>
</dbReference>
<dbReference type="InterPro" id="IPR002890">
    <property type="entry name" value="MG2"/>
</dbReference>
<evidence type="ECO:0000313" key="5">
    <source>
        <dbReference type="Proteomes" id="UP000320176"/>
    </source>
</evidence>
<dbReference type="SUPFAM" id="SSF49464">
    <property type="entry name" value="Carboxypeptidase regulatory domain-like"/>
    <property type="match status" value="1"/>
</dbReference>
<dbReference type="InterPro" id="IPR008930">
    <property type="entry name" value="Terpenoid_cyclase/PrenylTrfase"/>
</dbReference>
<dbReference type="GO" id="GO:0004866">
    <property type="term" value="F:endopeptidase inhibitor activity"/>
    <property type="evidence" value="ECO:0007669"/>
    <property type="project" value="InterPro"/>
</dbReference>
<feature type="signal peptide" evidence="2">
    <location>
        <begin position="1"/>
        <end position="23"/>
    </location>
</feature>
<dbReference type="OrthoDB" id="9767116at2"/>
<dbReference type="InterPro" id="IPR047565">
    <property type="entry name" value="Alpha-macroglob_thiol-ester_cl"/>
</dbReference>
<dbReference type="PANTHER" id="PTHR40094">
    <property type="entry name" value="ALPHA-2-MACROGLOBULIN HOMOLOG"/>
    <property type="match status" value="1"/>
</dbReference>
<feature type="domain" description="Alpha-2-macroglobulin" evidence="3">
    <location>
        <begin position="1240"/>
        <end position="1330"/>
    </location>
</feature>
<dbReference type="Gene3D" id="2.60.40.1930">
    <property type="match status" value="1"/>
</dbReference>
<comment type="similarity">
    <text evidence="1">Belongs to the protease inhibitor I39 (alpha-2-macroglobulin) family. Bacterial alpha-2-macroglobulin subfamily.</text>
</comment>
<dbReference type="PANTHER" id="PTHR40094:SF1">
    <property type="entry name" value="UBIQUITIN DOMAIN-CONTAINING PROTEIN"/>
    <property type="match status" value="1"/>
</dbReference>
<evidence type="ECO:0000256" key="2">
    <source>
        <dbReference type="SAM" id="SignalP"/>
    </source>
</evidence>
<dbReference type="Pfam" id="PF17973">
    <property type="entry name" value="bMG10"/>
    <property type="match status" value="1"/>
</dbReference>
<dbReference type="Pfam" id="PF00207">
    <property type="entry name" value="A2M"/>
    <property type="match status" value="1"/>
</dbReference>
<reference evidence="4 5" key="1">
    <citation type="submission" date="2019-02" db="EMBL/GenBank/DDBJ databases">
        <title>Deep-cultivation of Planctomycetes and their phenomic and genomic characterization uncovers novel biology.</title>
        <authorList>
            <person name="Wiegand S."/>
            <person name="Jogler M."/>
            <person name="Boedeker C."/>
            <person name="Pinto D."/>
            <person name="Vollmers J."/>
            <person name="Rivas-Marin E."/>
            <person name="Kohn T."/>
            <person name="Peeters S.H."/>
            <person name="Heuer A."/>
            <person name="Rast P."/>
            <person name="Oberbeckmann S."/>
            <person name="Bunk B."/>
            <person name="Jeske O."/>
            <person name="Meyerdierks A."/>
            <person name="Storesund J.E."/>
            <person name="Kallscheuer N."/>
            <person name="Luecker S."/>
            <person name="Lage O.M."/>
            <person name="Pohl T."/>
            <person name="Merkel B.J."/>
            <person name="Hornburger P."/>
            <person name="Mueller R.-W."/>
            <person name="Bruemmer F."/>
            <person name="Labrenz M."/>
            <person name="Spormann A.M."/>
            <person name="Op Den Camp H."/>
            <person name="Overmann J."/>
            <person name="Amann R."/>
            <person name="Jetten M.S.M."/>
            <person name="Mascher T."/>
            <person name="Medema M.H."/>
            <person name="Devos D.P."/>
            <person name="Kaster A.-K."/>
            <person name="Ovreas L."/>
            <person name="Rohde M."/>
            <person name="Galperin M.Y."/>
            <person name="Jogler C."/>
        </authorList>
    </citation>
    <scope>NUCLEOTIDE SEQUENCE [LARGE SCALE GENOMIC DNA]</scope>
    <source>
        <strain evidence="4 5">Pla52n</strain>
    </source>
</reference>
<dbReference type="InterPro" id="IPR001599">
    <property type="entry name" value="Macroglobln_a2"/>
</dbReference>
<dbReference type="Pfam" id="PF07703">
    <property type="entry name" value="A2M_BRD"/>
    <property type="match status" value="1"/>
</dbReference>
<sequence precursor="true">MKRLFVPFLILATLLVVYRTHTAAEPQQPQEQQSQEQWTRVKDAMNQGLPKTAIEELAPIIERSKAESKFDEWIHAVTLQITLESNIEGNQPVERITRLEKAIETAPPETKAVMNTLLANWYWNHFRQNRWRYQQRTQSSGGGSDDIETWDLPRILAKVDEVFTTALSDKAALQQIPIERFGEVFVPGNVSDAYRPTLFDVLAHDALEFYTAGEQGGSKSQDYFEPAAESPIFSDTADFIAWEPETTDADSPTLRAIRLYQDLLRFHESDEDVTAFADNDLSRIVLASAKAVGAEKQDRYLASLRRLIERYDDHPVSALARHYLAQQHHNNEDFVLAHEIASVAVERFADSVGGRRCHNLIQQIEAKQLEVRTERVWNGDQPELLVDYRNITEVHFRIVRFDFETHIQSSQREPHYVYNNELQELLARPFLKSWSVELPATEDYKARIETLEPPAGLPPGSYLLIASGKQDFSLDENQISVVEIWVSDLALVVRTSFNSTVVNGFVLDAQSGEPIRGATVDAWIRQRDGRSTRSMSVRTDQSGFYEFQPTPRQQLTIHARHRNQSLSSDNVISVRARRDQEELVRATKFFTDRSIYRPGQTIQYKGICHSYNQADGDYKTSPNMPVTVALFDANNQEIHRQEHRCNAYGSFSGSFTAPADQLTGRMSIRVVNGPNGQAQVSVEQYKRPQFKTELDAPEVAAKLNEPVELTGHATAYSGAPMNGATVSYRVVREVRYPGWWYWRCWWAPPLANSQEISHGTTEVGDDGTYKISFVAKPDASVPLESEPTFRYTVFADVTDTTGETRSDSKTVQVGYTALAATLSTDSWLVSDSGVPLRIATKTLDGVGQAASGEIKIHVVQQPEEVIPPRLLASNQYYRGNTEPEKPDPSVPSSWELGELVEELSFETDAGGNAELKTKPLAPGIYRALLSTEDRFGKSVSAVVQFHVFDPDAKQFSAKLPSKFLVKDTTVQPGDTLVAIWGSGYTKARAYIEIEHEGRIMRGFWTTPGQTQMKLEQPVTEDMRGGFTVRMTMVHDNRIHEHSQRIPVEWNNKKLSVSWEHMVSKLEPGSKETWTATVTGPDAENRFAEMVATLYDASLDAYQSHTWSSTFGVFYQDHTRIRLMFANSSKNFHRVHQTWGQQYLDPALTYRHFLPELTYNYHGFQMARMRRGGFSTGAPMPMAAAEGMMDGEAASAPMDGVALYSSVAPMAKATAEQASGQQDASQPDLNQVALRKNLNETAFFFPHLLSDKDGQVKLEFEMPEALTEWKFMGFAHDNDLSAGLLTGSTVTQKDIMVQPNPPRFLRDGDQLEFTVKVSNLSPTRQTGTVRLSFLDARTEESIDDQIANRDSDQDFAIPAGSSETFSWKISIPDGTPWLIYRAVASTGKLSDGQQDFLPVLSRRVLVTESMQLPIRGQQTKQFEFDKLRDSGNSDSLTHQSLTVQMASNPSWYAVMALPYLMEYPYECNEQTFNRMYANSLAQHIAGSDARIENVFAQWRGTKALDSPLEKNAELKSVMLQETPWLSDGKDESAARRNVGILFEKNRLASELKSQLKKLTENQLPGGGWSWFPGGRENEFITLYITTGFGRLRHLGTDVDVSAAVKALAFLDAEMTERYTRIDEGNRKDNQLSPHVAFYLYGRTFFLKDHPIDDSNRVAFDYWKSQAQKYWLDLNNRQSQAHIAVALKRLGDAPTANAIMRSIDERSVSDEEMGMYWRDTERSWWWYRAPIETQAMMIEAFDEVADDAESVEACKVWLLKQKQTRDWKTTKATADAVYALLLRGTDLLRSTELVMVELAGEAVQPESVEAGTGYYEQKFLAGDISAEQSQVTVIKKDPGVAWGSVHWQYLENIDKVTTHSDGPLSLTKEYSIKRNTADGPKLIPITENESPQVGDELVARIVVKTDRDMEYVHLRDQRGSGTEPVNVLSGYRFQDGLAYYESTQDTASHYFIDYLPKGTYVFEYSVRVQHRGQYQTGLASIQCMYAPEFNSHSESVELRVR</sequence>
<dbReference type="Pfam" id="PF01835">
    <property type="entry name" value="MG2"/>
    <property type="match status" value="1"/>
</dbReference>
<feature type="chain" id="PRO_5022681694" evidence="2">
    <location>
        <begin position="24"/>
        <end position="1999"/>
    </location>
</feature>
<dbReference type="SUPFAM" id="SSF48239">
    <property type="entry name" value="Terpenoid cyclases/Protein prenyltransferases"/>
    <property type="match status" value="1"/>
</dbReference>
<evidence type="ECO:0000313" key="4">
    <source>
        <dbReference type="EMBL" id="TWU07563.1"/>
    </source>
</evidence>
<dbReference type="Gene3D" id="2.60.40.1120">
    <property type="entry name" value="Carboxypeptidase-like, regulatory domain"/>
    <property type="match status" value="1"/>
</dbReference>
<dbReference type="SMART" id="SM01360">
    <property type="entry name" value="A2M"/>
    <property type="match status" value="1"/>
</dbReference>
<gene>
    <name evidence="4" type="ORF">Pla52n_01360</name>
</gene>
<keyword evidence="5" id="KW-1185">Reference proteome</keyword>
<comment type="caution">
    <text evidence="4">The sequence shown here is derived from an EMBL/GenBank/DDBJ whole genome shotgun (WGS) entry which is preliminary data.</text>
</comment>
<dbReference type="InterPro" id="IPR041246">
    <property type="entry name" value="Bact_MG10"/>
</dbReference>